<sequence>MSNLTAHTHAGNHSALSLSDAPYRAWLVAIVGHADAIASEFAYGKRKDATVDTIYDIASLTKLFTTVGVLKQIDTGKTQLQERVSKYVPSFGVNGKKEITILMLLTHTSGFDADPAP</sequence>
<evidence type="ECO:0000313" key="4">
    <source>
        <dbReference type="Proteomes" id="UP000287972"/>
    </source>
</evidence>
<reference evidence="3 4" key="1">
    <citation type="submission" date="2017-06" db="EMBL/GenBank/DDBJ databases">
        <title>Comparative genomic analysis of Ambrosia Fusariam Clade fungi.</title>
        <authorList>
            <person name="Stajich J.E."/>
            <person name="Carrillo J."/>
            <person name="Kijimoto T."/>
            <person name="Eskalen A."/>
            <person name="O'Donnell K."/>
            <person name="Kasson M."/>
        </authorList>
    </citation>
    <scope>NUCLEOTIDE SEQUENCE [LARGE SCALE GENOMIC DNA]</scope>
    <source>
        <strain evidence="3 4">NRRL62606</strain>
    </source>
</reference>
<evidence type="ECO:0000259" key="2">
    <source>
        <dbReference type="Pfam" id="PF00144"/>
    </source>
</evidence>
<accession>A0A428SE93</accession>
<proteinExistence type="predicted"/>
<name>A0A428SE93_9HYPO</name>
<organism evidence="3 4">
    <name type="scientific">Fusarium floridanum</name>
    <dbReference type="NCBI Taxonomy" id="1325733"/>
    <lineage>
        <taxon>Eukaryota</taxon>
        <taxon>Fungi</taxon>
        <taxon>Dikarya</taxon>
        <taxon>Ascomycota</taxon>
        <taxon>Pezizomycotina</taxon>
        <taxon>Sordariomycetes</taxon>
        <taxon>Hypocreomycetidae</taxon>
        <taxon>Hypocreales</taxon>
        <taxon>Nectriaceae</taxon>
        <taxon>Fusarium</taxon>
        <taxon>Fusarium solani species complex</taxon>
    </lineage>
</organism>
<comment type="caution">
    <text evidence="3">The sequence shown here is derived from an EMBL/GenBank/DDBJ whole genome shotgun (WGS) entry which is preliminary data.</text>
</comment>
<dbReference type="InterPro" id="IPR012338">
    <property type="entry name" value="Beta-lactam/transpept-like"/>
</dbReference>
<protein>
    <recommendedName>
        <fullName evidence="2">Beta-lactamase-related domain-containing protein</fullName>
    </recommendedName>
</protein>
<dbReference type="Gene3D" id="3.40.710.10">
    <property type="entry name" value="DD-peptidase/beta-lactamase superfamily"/>
    <property type="match status" value="1"/>
</dbReference>
<dbReference type="PANTHER" id="PTHR43283:SF11">
    <property type="entry name" value="BETA-LACTAMASE-RELATED DOMAIN-CONTAINING PROTEIN"/>
    <property type="match status" value="1"/>
</dbReference>
<dbReference type="GO" id="GO:0016787">
    <property type="term" value="F:hydrolase activity"/>
    <property type="evidence" value="ECO:0007669"/>
    <property type="project" value="UniProtKB-KW"/>
</dbReference>
<dbReference type="AlphaFoldDB" id="A0A428SE93"/>
<keyword evidence="1" id="KW-0378">Hydrolase</keyword>
<dbReference type="InterPro" id="IPR001466">
    <property type="entry name" value="Beta-lactam-related"/>
</dbReference>
<gene>
    <name evidence="3" type="ORF">CEP51_001931</name>
</gene>
<dbReference type="Proteomes" id="UP000287972">
    <property type="component" value="Unassembled WGS sequence"/>
</dbReference>
<evidence type="ECO:0000313" key="3">
    <source>
        <dbReference type="EMBL" id="RSL88088.1"/>
    </source>
</evidence>
<evidence type="ECO:0000256" key="1">
    <source>
        <dbReference type="ARBA" id="ARBA00022801"/>
    </source>
</evidence>
<keyword evidence="4" id="KW-1185">Reference proteome</keyword>
<feature type="domain" description="Beta-lactamase-related" evidence="2">
    <location>
        <begin position="44"/>
        <end position="115"/>
    </location>
</feature>
<dbReference type="EMBL" id="NKCL01000026">
    <property type="protein sequence ID" value="RSL88088.1"/>
    <property type="molecule type" value="Genomic_DNA"/>
</dbReference>
<dbReference type="InterPro" id="IPR050789">
    <property type="entry name" value="Diverse_Enzym_Activities"/>
</dbReference>
<dbReference type="SUPFAM" id="SSF56601">
    <property type="entry name" value="beta-lactamase/transpeptidase-like"/>
    <property type="match status" value="1"/>
</dbReference>
<dbReference type="Pfam" id="PF00144">
    <property type="entry name" value="Beta-lactamase"/>
    <property type="match status" value="1"/>
</dbReference>
<dbReference type="PANTHER" id="PTHR43283">
    <property type="entry name" value="BETA-LACTAMASE-RELATED"/>
    <property type="match status" value="1"/>
</dbReference>